<feature type="chain" id="PRO_5030969438" description="RRM domain-containing protein" evidence="2">
    <location>
        <begin position="28"/>
        <end position="277"/>
    </location>
</feature>
<reference evidence="3" key="1">
    <citation type="submission" date="2021-01" db="EMBL/GenBank/DDBJ databases">
        <authorList>
            <person name="Corre E."/>
            <person name="Pelletier E."/>
            <person name="Niang G."/>
            <person name="Scheremetjew M."/>
            <person name="Finn R."/>
            <person name="Kale V."/>
            <person name="Holt S."/>
            <person name="Cochrane G."/>
            <person name="Meng A."/>
            <person name="Brown T."/>
            <person name="Cohen L."/>
        </authorList>
    </citation>
    <scope>NUCLEOTIDE SEQUENCE</scope>
    <source>
        <strain evidence="3">CCMP622</strain>
    </source>
</reference>
<feature type="region of interest" description="Disordered" evidence="1">
    <location>
        <begin position="228"/>
        <end position="254"/>
    </location>
</feature>
<sequence>MALVAAHRAVIGWLWLWLLLIKAFVRGERMGRCWGDHGAECAYVSPSAAASRHQATSEDAAAAAAAETFRKNPRPTPATAPGAELRSRIHLRVHSRRSARGCAGGDGFFHNAPPSQWIHVAYIHTASNMEELLQTFSRFGTILACQRKRNLGKVRAEIKYELISSAATAIAISRENGVGLRGQTVVITYSNAWVLDRRLASALKCSPEELKGDQEHWFVHEKLRPPIKRDRRRRGGGGYDGRRGRRSGSSGDDELTISISTLHTVHTNDSDDLQYFV</sequence>
<name>A0A7S2TMD9_9EUKA</name>
<dbReference type="CDD" id="cd00590">
    <property type="entry name" value="RRM_SF"/>
    <property type="match status" value="1"/>
</dbReference>
<dbReference type="EMBL" id="HBHP01010267">
    <property type="protein sequence ID" value="CAD9756706.1"/>
    <property type="molecule type" value="Transcribed_RNA"/>
</dbReference>
<proteinExistence type="predicted"/>
<feature type="region of interest" description="Disordered" evidence="1">
    <location>
        <begin position="61"/>
        <end position="82"/>
    </location>
</feature>
<dbReference type="GO" id="GO:0003676">
    <property type="term" value="F:nucleic acid binding"/>
    <property type="evidence" value="ECO:0007669"/>
    <property type="project" value="InterPro"/>
</dbReference>
<feature type="signal peptide" evidence="2">
    <location>
        <begin position="1"/>
        <end position="27"/>
    </location>
</feature>
<accession>A0A7S2TMD9</accession>
<organism evidence="3">
    <name type="scientific">Lotharella oceanica</name>
    <dbReference type="NCBI Taxonomy" id="641309"/>
    <lineage>
        <taxon>Eukaryota</taxon>
        <taxon>Sar</taxon>
        <taxon>Rhizaria</taxon>
        <taxon>Cercozoa</taxon>
        <taxon>Chlorarachniophyceae</taxon>
        <taxon>Lotharella</taxon>
    </lineage>
</organism>
<dbReference type="SUPFAM" id="SSF54928">
    <property type="entry name" value="RNA-binding domain, RBD"/>
    <property type="match status" value="1"/>
</dbReference>
<evidence type="ECO:0008006" key="4">
    <source>
        <dbReference type="Google" id="ProtNLM"/>
    </source>
</evidence>
<evidence type="ECO:0000256" key="1">
    <source>
        <dbReference type="SAM" id="MobiDB-lite"/>
    </source>
</evidence>
<evidence type="ECO:0000313" key="3">
    <source>
        <dbReference type="EMBL" id="CAD9756706.1"/>
    </source>
</evidence>
<keyword evidence="2" id="KW-0732">Signal</keyword>
<gene>
    <name evidence="3" type="ORF">LSP00402_LOCUS6321</name>
</gene>
<evidence type="ECO:0000256" key="2">
    <source>
        <dbReference type="SAM" id="SignalP"/>
    </source>
</evidence>
<dbReference type="AlphaFoldDB" id="A0A7S2TMD9"/>
<protein>
    <recommendedName>
        <fullName evidence="4">RRM domain-containing protein</fullName>
    </recommendedName>
</protein>
<dbReference type="InterPro" id="IPR035979">
    <property type="entry name" value="RBD_domain_sf"/>
</dbReference>
<dbReference type="InterPro" id="IPR012677">
    <property type="entry name" value="Nucleotide-bd_a/b_plait_sf"/>
</dbReference>
<dbReference type="Gene3D" id="3.30.70.330">
    <property type="match status" value="1"/>
</dbReference>